<keyword evidence="16" id="KW-0007">Acetylation</keyword>
<keyword evidence="8 23" id="KW-0444">Lipid biosynthesis</keyword>
<proteinExistence type="inferred from homology"/>
<comment type="cofactor">
    <cofactor evidence="1">
        <name>Mg(2+)</name>
        <dbReference type="ChEBI" id="CHEBI:18420"/>
    </cofactor>
</comment>
<evidence type="ECO:0000256" key="8">
    <source>
        <dbReference type="ARBA" id="ARBA00022516"/>
    </source>
</evidence>
<dbReference type="InterPro" id="IPR017440">
    <property type="entry name" value="Cit_synth/succinyl-CoA_lig_AS"/>
</dbReference>
<feature type="active site" description="Tele-phosphohistidine intermediate" evidence="24">
    <location>
        <position position="785"/>
    </location>
</feature>
<name>A0AAV7JNG7_9METZ</name>
<dbReference type="InterPro" id="IPR016102">
    <property type="entry name" value="Succinyl-CoA_synth-like"/>
</dbReference>
<dbReference type="Pfam" id="PF00285">
    <property type="entry name" value="Citrate_synt"/>
    <property type="match status" value="1"/>
</dbReference>
<dbReference type="InterPro" id="IPR036291">
    <property type="entry name" value="NAD(P)-bd_dom_sf"/>
</dbReference>
<evidence type="ECO:0000256" key="22">
    <source>
        <dbReference type="ARBA" id="ARBA00093367"/>
    </source>
</evidence>
<evidence type="ECO:0000313" key="29">
    <source>
        <dbReference type="Proteomes" id="UP001165289"/>
    </source>
</evidence>
<dbReference type="AlphaFoldDB" id="A0AAV7JNG7"/>
<dbReference type="FunFam" id="3.40.50.720:FF:000024">
    <property type="entry name" value="Probable ATP-citrate synthase"/>
    <property type="match status" value="1"/>
</dbReference>
<keyword evidence="12 23" id="KW-0547">Nucleotide-binding</keyword>
<dbReference type="Gene3D" id="3.40.50.261">
    <property type="entry name" value="Succinyl-CoA synthetase domains"/>
    <property type="match status" value="2"/>
</dbReference>
<dbReference type="Gene3D" id="1.10.230.10">
    <property type="entry name" value="Cytochrome P450-Terp, domain 2"/>
    <property type="match status" value="1"/>
</dbReference>
<dbReference type="PANTHER" id="PTHR23118">
    <property type="entry name" value="ATP-CITRATE SYNTHASE"/>
    <property type="match status" value="1"/>
</dbReference>
<evidence type="ECO:0000256" key="12">
    <source>
        <dbReference type="ARBA" id="ARBA00022741"/>
    </source>
</evidence>
<comment type="similarity">
    <text evidence="20">Belongs to the succinate/malate CoA ligase alpha subunit family.</text>
</comment>
<evidence type="ECO:0000256" key="2">
    <source>
        <dbReference type="ARBA" id="ARBA00004514"/>
    </source>
</evidence>
<dbReference type="SUPFAM" id="SSF48256">
    <property type="entry name" value="Citrate synthase"/>
    <property type="match status" value="1"/>
</dbReference>
<accession>A0AAV7JNG7</accession>
<comment type="function">
    <text evidence="19">Catalyzes the formation of cytosolic acetyl-CoA, which is mainly used for the biosynthesis of fatty acids and sterols.</text>
</comment>
<comment type="subunit">
    <text evidence="5 23">Homotetramer.</text>
</comment>
<evidence type="ECO:0000256" key="16">
    <source>
        <dbReference type="ARBA" id="ARBA00022990"/>
    </source>
</evidence>
<evidence type="ECO:0000256" key="5">
    <source>
        <dbReference type="ARBA" id="ARBA00011881"/>
    </source>
</evidence>
<dbReference type="GO" id="GO:0005829">
    <property type="term" value="C:cytosol"/>
    <property type="evidence" value="ECO:0007669"/>
    <property type="project" value="UniProtKB-SubCell"/>
</dbReference>
<evidence type="ECO:0000256" key="14">
    <source>
        <dbReference type="ARBA" id="ARBA00022842"/>
    </source>
</evidence>
<dbReference type="Gene3D" id="3.40.50.720">
    <property type="entry name" value="NAD(P)-binding Rossmann-like Domain"/>
    <property type="match status" value="1"/>
</dbReference>
<dbReference type="GO" id="GO:0006633">
    <property type="term" value="P:fatty acid biosynthetic process"/>
    <property type="evidence" value="ECO:0007669"/>
    <property type="project" value="TreeGrafter"/>
</dbReference>
<dbReference type="Proteomes" id="UP001165289">
    <property type="component" value="Unassembled WGS sequence"/>
</dbReference>
<dbReference type="InterPro" id="IPR016142">
    <property type="entry name" value="Citrate_synth-like_lrg_a-sub"/>
</dbReference>
<evidence type="ECO:0000256" key="10">
    <source>
        <dbReference type="ARBA" id="ARBA00022679"/>
    </source>
</evidence>
<evidence type="ECO:0000256" key="4">
    <source>
        <dbReference type="ARBA" id="ARBA00010719"/>
    </source>
</evidence>
<dbReference type="InterPro" id="IPR014608">
    <property type="entry name" value="ATP-citrate_synthase"/>
</dbReference>
<feature type="domain" description="ATP-citrate synthase citrate-binding" evidence="26">
    <location>
        <begin position="266"/>
        <end position="442"/>
    </location>
</feature>
<dbReference type="Pfam" id="PF00549">
    <property type="entry name" value="Ligase_CoA"/>
    <property type="match status" value="1"/>
</dbReference>
<dbReference type="PROSITE" id="PS00399">
    <property type="entry name" value="SUCCINYL_COA_LIG_2"/>
    <property type="match status" value="1"/>
</dbReference>
<comment type="function">
    <text evidence="22">Catalyzes the cleavage of citrate into oxaloacetate and acetyl-CoA, the latter serving as common substrate in multiple biochemical reactions in protein, carbohydrate and lipid metabolism.</text>
</comment>
<dbReference type="Gene3D" id="1.10.580.10">
    <property type="entry name" value="Citrate Synthase, domain 1"/>
    <property type="match status" value="1"/>
</dbReference>
<dbReference type="GO" id="GO:0003878">
    <property type="term" value="F:ATP citrate synthase activity"/>
    <property type="evidence" value="ECO:0007669"/>
    <property type="project" value="UniProtKB-UniRule"/>
</dbReference>
<evidence type="ECO:0000313" key="28">
    <source>
        <dbReference type="EMBL" id="KAI6650522.1"/>
    </source>
</evidence>
<evidence type="ECO:0000256" key="19">
    <source>
        <dbReference type="ARBA" id="ARBA00054002"/>
    </source>
</evidence>
<comment type="catalytic activity">
    <reaction evidence="18 23">
        <text>oxaloacetate + acetyl-CoA + ADP + phosphate = citrate + ATP + CoA</text>
        <dbReference type="Rhea" id="RHEA:21160"/>
        <dbReference type="ChEBI" id="CHEBI:16452"/>
        <dbReference type="ChEBI" id="CHEBI:16947"/>
        <dbReference type="ChEBI" id="CHEBI:30616"/>
        <dbReference type="ChEBI" id="CHEBI:43474"/>
        <dbReference type="ChEBI" id="CHEBI:57287"/>
        <dbReference type="ChEBI" id="CHEBI:57288"/>
        <dbReference type="ChEBI" id="CHEBI:456216"/>
        <dbReference type="EC" id="2.3.3.8"/>
    </reaction>
</comment>
<comment type="caution">
    <text evidence="28">The sequence shown here is derived from an EMBL/GenBank/DDBJ whole genome shotgun (WGS) entry which is preliminary data.</text>
</comment>
<evidence type="ECO:0000256" key="24">
    <source>
        <dbReference type="PIRSR" id="PIRSR036511-1"/>
    </source>
</evidence>
<evidence type="ECO:0000256" key="11">
    <source>
        <dbReference type="ARBA" id="ARBA00022723"/>
    </source>
</evidence>
<dbReference type="SUPFAM" id="SSF51735">
    <property type="entry name" value="NAD(P)-binding Rossmann-fold domains"/>
    <property type="match status" value="1"/>
</dbReference>
<evidence type="ECO:0000256" key="6">
    <source>
        <dbReference type="ARBA" id="ARBA00022490"/>
    </source>
</evidence>
<comment type="subcellular location">
    <subcellularLocation>
        <location evidence="2">Cytoplasm</location>
        <location evidence="2">Cytosol</location>
    </subcellularLocation>
</comment>
<reference evidence="28 29" key="1">
    <citation type="journal article" date="2023" name="BMC Biol.">
        <title>The compact genome of the sponge Oopsacas minuta (Hexactinellida) is lacking key metazoan core genes.</title>
        <authorList>
            <person name="Santini S."/>
            <person name="Schenkelaars Q."/>
            <person name="Jourda C."/>
            <person name="Duchesne M."/>
            <person name="Belahbib H."/>
            <person name="Rocher C."/>
            <person name="Selva M."/>
            <person name="Riesgo A."/>
            <person name="Vervoort M."/>
            <person name="Leys S.P."/>
            <person name="Kodjabachian L."/>
            <person name="Le Bivic A."/>
            <person name="Borchiellini C."/>
            <person name="Claverie J.M."/>
            <person name="Renard E."/>
        </authorList>
    </citation>
    <scope>NUCLEOTIDE SEQUENCE [LARGE SCALE GENOMIC DNA]</scope>
    <source>
        <strain evidence="28">SPO-2</strain>
    </source>
</reference>
<dbReference type="Gene3D" id="3.30.470.110">
    <property type="match status" value="1"/>
</dbReference>
<dbReference type="SUPFAM" id="SSF52210">
    <property type="entry name" value="Succinyl-CoA synthetase domains"/>
    <property type="match status" value="1"/>
</dbReference>
<gene>
    <name evidence="28" type="ORF">LOD99_7573</name>
</gene>
<dbReference type="GO" id="GO:0006085">
    <property type="term" value="P:acetyl-CoA biosynthetic process"/>
    <property type="evidence" value="ECO:0007669"/>
    <property type="project" value="InterPro"/>
</dbReference>
<dbReference type="FunFam" id="1.10.230.10:FF:000005">
    <property type="entry name" value="ATP-citrate synthase subunit 1"/>
    <property type="match status" value="1"/>
</dbReference>
<dbReference type="GO" id="GO:0046872">
    <property type="term" value="F:metal ion binding"/>
    <property type="evidence" value="ECO:0007669"/>
    <property type="project" value="UniProtKB-UniRule"/>
</dbReference>
<dbReference type="FunFam" id="3.40.50.261:FF:000004">
    <property type="entry name" value="ATP-citrate synthase subunit"/>
    <property type="match status" value="1"/>
</dbReference>
<keyword evidence="10 23" id="KW-0808">Transferase</keyword>
<dbReference type="SUPFAM" id="SSF56059">
    <property type="entry name" value="Glutathione synthetase ATP-binding domain-like"/>
    <property type="match status" value="1"/>
</dbReference>
<comment type="similarity">
    <text evidence="4 23">In the N-terminal section; belongs to the succinate/malate CoA ligase beta subunit family.</text>
</comment>
<evidence type="ECO:0000256" key="20">
    <source>
        <dbReference type="ARBA" id="ARBA00060724"/>
    </source>
</evidence>
<keyword evidence="17 23" id="KW-0443">Lipid metabolism</keyword>
<evidence type="ECO:0000259" key="26">
    <source>
        <dbReference type="Pfam" id="PF16114"/>
    </source>
</evidence>
<keyword evidence="7" id="KW-1017">Isopeptide bond</keyword>
<comment type="similarity">
    <text evidence="3 23">In the C-terminal section; belongs to the succinate/malate CoA ligase alpha subunit family.</text>
</comment>
<dbReference type="PIRSF" id="PIRSF036511">
    <property type="entry name" value="ATP_citrt_syn"/>
    <property type="match status" value="1"/>
</dbReference>
<dbReference type="InterPro" id="IPR036969">
    <property type="entry name" value="Citrate_synthase_sf"/>
</dbReference>
<evidence type="ECO:0000256" key="9">
    <source>
        <dbReference type="ARBA" id="ARBA00022553"/>
    </source>
</evidence>
<evidence type="ECO:0000256" key="13">
    <source>
        <dbReference type="ARBA" id="ARBA00022840"/>
    </source>
</evidence>
<dbReference type="PANTHER" id="PTHR23118:SF42">
    <property type="entry name" value="ATP-CITRATE SYNTHASE"/>
    <property type="match status" value="1"/>
</dbReference>
<dbReference type="InterPro" id="IPR032263">
    <property type="entry name" value="Citrate-bd"/>
</dbReference>
<evidence type="ECO:0000259" key="25">
    <source>
        <dbReference type="Pfam" id="PF00549"/>
    </source>
</evidence>
<evidence type="ECO:0000256" key="3">
    <source>
        <dbReference type="ARBA" id="ARBA00005899"/>
    </source>
</evidence>
<dbReference type="InterPro" id="IPR016143">
    <property type="entry name" value="Citrate_synth-like_sm_a-sub"/>
</dbReference>
<evidence type="ECO:0000256" key="17">
    <source>
        <dbReference type="ARBA" id="ARBA00023098"/>
    </source>
</evidence>
<keyword evidence="6 23" id="KW-0963">Cytoplasm</keyword>
<keyword evidence="9" id="KW-0597">Phosphoprotein</keyword>
<feature type="domain" description="ATP-citrate synthase ATP-grasp" evidence="27">
    <location>
        <begin position="2"/>
        <end position="255"/>
    </location>
</feature>
<dbReference type="EMBL" id="JAKMXF010000310">
    <property type="protein sequence ID" value="KAI6650522.1"/>
    <property type="molecule type" value="Genomic_DNA"/>
</dbReference>
<protein>
    <recommendedName>
        <fullName evidence="23">ATP-citrate synthase</fullName>
        <ecNumber evidence="23">2.3.3.8</ecNumber>
    </recommendedName>
    <alternativeName>
        <fullName evidence="23">ATP-citrate (pro-S-)-lyase</fullName>
    </alternativeName>
    <alternativeName>
        <fullName evidence="23">Citrate cleavage enzyme</fullName>
    </alternativeName>
</protein>
<dbReference type="Pfam" id="PF24948">
    <property type="entry name" value="Citrate_synth_N"/>
    <property type="match status" value="1"/>
</dbReference>
<dbReference type="FunFam" id="3.40.50.261:FF:000003">
    <property type="entry name" value="ATP-citrate synthase subunit"/>
    <property type="match status" value="1"/>
</dbReference>
<dbReference type="CDD" id="cd06100">
    <property type="entry name" value="CCL_ACL-C"/>
    <property type="match status" value="1"/>
</dbReference>
<dbReference type="GO" id="GO:0006101">
    <property type="term" value="P:citrate metabolic process"/>
    <property type="evidence" value="ECO:0007669"/>
    <property type="project" value="InterPro"/>
</dbReference>
<dbReference type="Pfam" id="PF16114">
    <property type="entry name" value="Citrate_bind"/>
    <property type="match status" value="1"/>
</dbReference>
<dbReference type="InterPro" id="IPR056749">
    <property type="entry name" value="Citrate_synth_N"/>
</dbReference>
<dbReference type="InterPro" id="IPR033847">
    <property type="entry name" value="Citrt_syn/SCS-alpha_CS"/>
</dbReference>
<dbReference type="GO" id="GO:0005524">
    <property type="term" value="F:ATP binding"/>
    <property type="evidence" value="ECO:0007669"/>
    <property type="project" value="UniProtKB-UniRule"/>
</dbReference>
<evidence type="ECO:0000259" key="27">
    <source>
        <dbReference type="Pfam" id="PF24948"/>
    </source>
</evidence>
<evidence type="ECO:0000256" key="18">
    <source>
        <dbReference type="ARBA" id="ARBA00047593"/>
    </source>
</evidence>
<keyword evidence="13 23" id="KW-0067">ATP-binding</keyword>
<evidence type="ECO:0000256" key="23">
    <source>
        <dbReference type="PIRNR" id="PIRNR036511"/>
    </source>
</evidence>
<dbReference type="PROSITE" id="PS01216">
    <property type="entry name" value="SUCCINYL_COA_LIG_1"/>
    <property type="match status" value="1"/>
</dbReference>
<organism evidence="28 29">
    <name type="scientific">Oopsacas minuta</name>
    <dbReference type="NCBI Taxonomy" id="111878"/>
    <lineage>
        <taxon>Eukaryota</taxon>
        <taxon>Metazoa</taxon>
        <taxon>Porifera</taxon>
        <taxon>Hexactinellida</taxon>
        <taxon>Hexasterophora</taxon>
        <taxon>Lyssacinosida</taxon>
        <taxon>Leucopsacidae</taxon>
        <taxon>Oopsacas</taxon>
    </lineage>
</organism>
<feature type="domain" description="ATP-citrate synthase/succinyl-CoA ligase C-terminal" evidence="25">
    <location>
        <begin position="685"/>
        <end position="809"/>
    </location>
</feature>
<keyword evidence="11 23" id="KW-0479">Metal-binding</keyword>
<keyword evidence="14 23" id="KW-0460">Magnesium</keyword>
<sequence>MSAKAVREADAKSLLNRFVQHQFLKKLNKHIFDPRYTNELTATFNIESILIRTIINGKDSKDWEKLPETYPWLLTDCLVIKPDQLIKRRGKLGLVKVNTNWQGVREWVLANQGREVKIGRSVGKLHTFVVERYIPHTPDEELYLCIHATRNGNEVLFSNKGGVDVGDIDSHAHKIQVDIREDPSVTQICQLTSTTLPEYRELLINFIRVLYEAYKELHFTYLEINPLVLCRSSLFILDIAAKIDSTAEFLCKQHWGELEYPPPFGRDAYPEEAYIAELDAKSGASLKLTVLNSKGRIWTMVAGGGASVVYSDTICELGYAEELANYGEYSGAPSESQTFEYAKTILSLMTREHHHKGKILIIGGGIANFTNVAATFRGIVKAMSEYKHKLKEVNASVFVRRGGPNYQEGLRVMQELGGTLEVPIHVFGPETHMTAIVGYALGITPMLEPSYELTRTNSLLGMSRNSSGGSMKEFLNNHTDGGGGEDEFSAKRVRIEFGSDESNGTEYTKMDSPIRPLFSKRTQSIVWGMQPRAVQDMLDYDHMCSRNTPSVASMVYPFTNNHKQKFYWGHKEILIPCYKELDTAMKKHPEADTLVNFASLRSAFDSTMETLEYPQIRCIAIIAEGIPENKTKLLIKQAQEKEVVIIGPATVGGIKAGCFKIGNTGGMLDNILASKLYRPGSVAYVSRSGGMSNELNNILARNTNGVYEGVAIGGDRYPGSSFLEHLLRYQDTPEVQMLVMLGEVGGMEEYRVCEAVRTGRINKPLIAWCIGTCADMFTSDVQFGHAGSSANSVEESAASKNSGLREAGARVPKSFDSLISVIKEVYDELVTTGRILPQPEVEPPQVPMDYSWAQELGLIRKPSSFMSSICDERGDELMYAGTPITDIFSQDIGIGGVLGLLWFQRRLPQYACKFIEMCLIVTADHGPAVSGAHNTIITARAGKDLISSLVSGLLTIGDRFGGALDGAAKQFSAAYDGGLSPMDFVNTTRKEHKLIMGIGHKVKSLNNPDMRVEIMKTFVFKNFPSTSLLSYALEVEKITTSKKPNLILNVDGCIATAFVDLLRHCGAFTLEEAAELIDAGVLNGLFVMGRSTGLIGHYLDQKRLKQGLYRHPWDDISYLTPEDANFYKEDS</sequence>
<evidence type="ECO:0000256" key="15">
    <source>
        <dbReference type="ARBA" id="ARBA00022843"/>
    </source>
</evidence>
<dbReference type="EC" id="2.3.3.8" evidence="23"/>
<keyword evidence="15" id="KW-0832">Ubl conjugation</keyword>
<dbReference type="InterPro" id="IPR002020">
    <property type="entry name" value="Citrate_synthase"/>
</dbReference>
<keyword evidence="29" id="KW-1185">Reference proteome</keyword>
<evidence type="ECO:0000256" key="21">
    <source>
        <dbReference type="ARBA" id="ARBA00062455"/>
    </source>
</evidence>
<dbReference type="InterPro" id="IPR005811">
    <property type="entry name" value="SUCC_ACL_C"/>
</dbReference>
<evidence type="ECO:0000256" key="1">
    <source>
        <dbReference type="ARBA" id="ARBA00001946"/>
    </source>
</evidence>
<evidence type="ECO:0000256" key="7">
    <source>
        <dbReference type="ARBA" id="ARBA00022499"/>
    </source>
</evidence>
<dbReference type="FunFam" id="1.10.580.10:FF:000009">
    <property type="entry name" value="ATP-citrate synthase"/>
    <property type="match status" value="1"/>
</dbReference>
<comment type="subunit">
    <text evidence="21">Composed of two subunits.</text>
</comment>